<feature type="domain" description="Bacterial bifunctional deaminase-reductase C-terminal" evidence="4">
    <location>
        <begin position="4"/>
        <end position="217"/>
    </location>
</feature>
<name>A0ABY5AL59_9CYAN</name>
<evidence type="ECO:0000313" key="5">
    <source>
        <dbReference type="EMBL" id="USR89735.1"/>
    </source>
</evidence>
<dbReference type="SUPFAM" id="SSF53597">
    <property type="entry name" value="Dihydrofolate reductase-like"/>
    <property type="match status" value="1"/>
</dbReference>
<keyword evidence="6" id="KW-1185">Reference proteome</keyword>
<dbReference type="PANTHER" id="PTHR38011:SF7">
    <property type="entry name" value="2,5-DIAMINO-6-RIBOSYLAMINO-4(3H)-PYRIMIDINONE 5'-PHOSPHATE REDUCTASE"/>
    <property type="match status" value="1"/>
</dbReference>
<dbReference type="RefSeq" id="WP_252660834.1">
    <property type="nucleotide sequence ID" value="NZ_CP098611.1"/>
</dbReference>
<proteinExistence type="predicted"/>
<dbReference type="Pfam" id="PF01872">
    <property type="entry name" value="RibD_C"/>
    <property type="match status" value="1"/>
</dbReference>
<dbReference type="PANTHER" id="PTHR38011">
    <property type="entry name" value="DIHYDROFOLATE REDUCTASE FAMILY PROTEIN (AFU_ORTHOLOGUE AFUA_8G06820)"/>
    <property type="match status" value="1"/>
</dbReference>
<organism evidence="5 6">
    <name type="scientific">Phormidium yuhuli AB48</name>
    <dbReference type="NCBI Taxonomy" id="2940671"/>
    <lineage>
        <taxon>Bacteria</taxon>
        <taxon>Bacillati</taxon>
        <taxon>Cyanobacteriota</taxon>
        <taxon>Cyanophyceae</taxon>
        <taxon>Oscillatoriophycideae</taxon>
        <taxon>Oscillatoriales</taxon>
        <taxon>Oscillatoriaceae</taxon>
        <taxon>Phormidium</taxon>
        <taxon>Phormidium yuhuli</taxon>
    </lineage>
</organism>
<evidence type="ECO:0000256" key="2">
    <source>
        <dbReference type="ARBA" id="ARBA00022857"/>
    </source>
</evidence>
<dbReference type="InterPro" id="IPR002734">
    <property type="entry name" value="RibDG_C"/>
</dbReference>
<dbReference type="EMBL" id="CP098611">
    <property type="protein sequence ID" value="USR89735.1"/>
    <property type="molecule type" value="Genomic_DNA"/>
</dbReference>
<dbReference type="Proteomes" id="UP001056708">
    <property type="component" value="Chromosome"/>
</dbReference>
<dbReference type="InterPro" id="IPR050765">
    <property type="entry name" value="Riboflavin_Biosynth_HTPR"/>
</dbReference>
<sequence>MVRPYTIVILAMTADGKISDVKRSGVTFGSSVDYTHLEQQVAEADGVLMGGGTLRSGETAMRVQTPALLTARQEAGKPPQPIQIVCSASGKIDPELRFFQQPIPRWLLTTPQGAEFWQTHSGFDQVLTGGTSRDGVDFPAAFERLRTLGVERLAVLGGGTLIASLFELGLVDELWLTVCGYIFGGSQAPTPVDGLGFARDRAPRLRLLEVNRVEDEVFLHYQVQRDSP</sequence>
<protein>
    <submittedName>
        <fullName evidence="5">Dihydrofolate reductase family protein</fullName>
    </submittedName>
</protein>
<evidence type="ECO:0000256" key="1">
    <source>
        <dbReference type="ARBA" id="ARBA00005104"/>
    </source>
</evidence>
<accession>A0ABY5AL59</accession>
<evidence type="ECO:0000256" key="3">
    <source>
        <dbReference type="ARBA" id="ARBA00023002"/>
    </source>
</evidence>
<dbReference type="InterPro" id="IPR024072">
    <property type="entry name" value="DHFR-like_dom_sf"/>
</dbReference>
<keyword evidence="2" id="KW-0521">NADP</keyword>
<reference evidence="5" key="1">
    <citation type="submission" date="2022-06" db="EMBL/GenBank/DDBJ databases">
        <title>Genome sequence of Phormidium yuhuli AB48 isolated from an industrial photobioreactor environment.</title>
        <authorList>
            <person name="Qiu Y."/>
            <person name="Noonan A.J.C."/>
            <person name="Dofher K."/>
            <person name="Koch M."/>
            <person name="Kieft B."/>
            <person name="Lin X."/>
            <person name="Ziels R.M."/>
            <person name="Hallam S.J."/>
        </authorList>
    </citation>
    <scope>NUCLEOTIDE SEQUENCE</scope>
    <source>
        <strain evidence="5">AB48</strain>
    </source>
</reference>
<dbReference type="Gene3D" id="3.40.430.10">
    <property type="entry name" value="Dihydrofolate Reductase, subunit A"/>
    <property type="match status" value="1"/>
</dbReference>
<comment type="pathway">
    <text evidence="1">Cofactor biosynthesis; riboflavin biosynthesis.</text>
</comment>
<gene>
    <name evidence="5" type="ORF">NEA10_12695</name>
</gene>
<evidence type="ECO:0000313" key="6">
    <source>
        <dbReference type="Proteomes" id="UP001056708"/>
    </source>
</evidence>
<evidence type="ECO:0000259" key="4">
    <source>
        <dbReference type="Pfam" id="PF01872"/>
    </source>
</evidence>
<keyword evidence="3" id="KW-0560">Oxidoreductase</keyword>